<keyword evidence="2" id="KW-1185">Reference proteome</keyword>
<accession>A0AAW1QPL0</accession>
<evidence type="ECO:0000313" key="1">
    <source>
        <dbReference type="EMBL" id="KAK9823466.1"/>
    </source>
</evidence>
<organism evidence="1 2">
    <name type="scientific">[Myrmecia] bisecta</name>
    <dbReference type="NCBI Taxonomy" id="41462"/>
    <lineage>
        <taxon>Eukaryota</taxon>
        <taxon>Viridiplantae</taxon>
        <taxon>Chlorophyta</taxon>
        <taxon>core chlorophytes</taxon>
        <taxon>Trebouxiophyceae</taxon>
        <taxon>Trebouxiales</taxon>
        <taxon>Trebouxiaceae</taxon>
        <taxon>Myrmecia</taxon>
    </lineage>
</organism>
<evidence type="ECO:0008006" key="3">
    <source>
        <dbReference type="Google" id="ProtNLM"/>
    </source>
</evidence>
<dbReference type="AlphaFoldDB" id="A0AAW1QPL0"/>
<dbReference type="EMBL" id="JALJOR010000002">
    <property type="protein sequence ID" value="KAK9823466.1"/>
    <property type="molecule type" value="Genomic_DNA"/>
</dbReference>
<proteinExistence type="predicted"/>
<evidence type="ECO:0000313" key="2">
    <source>
        <dbReference type="Proteomes" id="UP001489004"/>
    </source>
</evidence>
<comment type="caution">
    <text evidence="1">The sequence shown here is derived from an EMBL/GenBank/DDBJ whole genome shotgun (WGS) entry which is preliminary data.</text>
</comment>
<protein>
    <recommendedName>
        <fullName evidence="3">SnoaL-like domain-containing protein</fullName>
    </recommendedName>
</protein>
<reference evidence="1 2" key="1">
    <citation type="journal article" date="2024" name="Nat. Commun.">
        <title>Phylogenomics reveals the evolutionary origins of lichenization in chlorophyte algae.</title>
        <authorList>
            <person name="Puginier C."/>
            <person name="Libourel C."/>
            <person name="Otte J."/>
            <person name="Skaloud P."/>
            <person name="Haon M."/>
            <person name="Grisel S."/>
            <person name="Petersen M."/>
            <person name="Berrin J.G."/>
            <person name="Delaux P.M."/>
            <person name="Dal Grande F."/>
            <person name="Keller J."/>
        </authorList>
    </citation>
    <scope>NUCLEOTIDE SEQUENCE [LARGE SCALE GENOMIC DNA]</scope>
    <source>
        <strain evidence="1 2">SAG 2043</strain>
    </source>
</reference>
<dbReference type="Proteomes" id="UP001489004">
    <property type="component" value="Unassembled WGS sequence"/>
</dbReference>
<sequence length="313" mass="35914">MTHLLTLTEHIDVQVRTERDLKKLEKLAWPEVVLHADGLILEKDIQGLDAVRDYYQSFFKNYNFSHTLICAAVNETDNTSFTFWVEEDVTPTDAGAAPSSPGWAKQPTTIYGMNMYQFAANQGDQITDIWCERQLTPYEQYCKFKRLVTDYSKVRVDDVKFTLVSPVYKADRARTLEQLALTYMEIWSTANHAVDKKKHTPADKVMAYDVCYANLRVPLEVSGREGFKQLVAEESKYWESISEEDQVAATGGNKAFCHWTERGRVTQRGFRDSRHGFSLLLLDEIDAGTIKEVVEFRPLLCRGEGEQVRKAEE</sequence>
<gene>
    <name evidence="1" type="ORF">WJX72_002931</name>
</gene>
<name>A0AAW1QPL0_9CHLO</name>